<dbReference type="AlphaFoldDB" id="A0A5B7DDV4"/>
<sequence>MLRERSDLDGVAKEAFDLLPFEHHNLLGIANNRERYLTNQELLVLQNICVLNPEAPDVDMFYQILIQVLLARRRVLMVPNSLALLVVTEKIRREFNRAKRKGNHSEYLAQDWDPCKIYTTEDFWIAEKKPPKVPTVRTVLSIFCLWKNMEKRVPISLPIALEELCRNLVLWDVDKIGICVKLYSRYCTFLYEEKNPSLTEIFLNQPFVGSKTKLQKKLLYSKEDSSKDTTENLSLKHNKNVIENDVQALLKQCLEAEQAALHSSNPSEEEWFRKCVQALKAKVDLYKKDIQLIQKVTKDTEKKKFQLLSNLNSSEYEDLPQDLGKTTETLYRLLAKITTKFEMIKEAECMAAKETNKVPRLSSSALKAADLGEDISENMKDLVYELLLNKVGVEEMRPVLCSIVENMTDKNISVVPSNSWIRNFARITGLKVRSRSSVV</sequence>
<accession>A0A5B7DDV4</accession>
<dbReference type="OrthoDB" id="6380138at2759"/>
<evidence type="ECO:0000313" key="2">
    <source>
        <dbReference type="Proteomes" id="UP000324222"/>
    </source>
</evidence>
<keyword evidence="2" id="KW-1185">Reference proteome</keyword>
<gene>
    <name evidence="1" type="ORF">E2C01_012158</name>
</gene>
<protein>
    <submittedName>
        <fullName evidence="1">Uncharacterized protein</fullName>
    </submittedName>
</protein>
<reference evidence="1 2" key="1">
    <citation type="submission" date="2019-05" db="EMBL/GenBank/DDBJ databases">
        <title>Another draft genome of Portunus trituberculatus and its Hox gene families provides insights of decapod evolution.</title>
        <authorList>
            <person name="Jeong J.-H."/>
            <person name="Song I."/>
            <person name="Kim S."/>
            <person name="Choi T."/>
            <person name="Kim D."/>
            <person name="Ryu S."/>
            <person name="Kim W."/>
        </authorList>
    </citation>
    <scope>NUCLEOTIDE SEQUENCE [LARGE SCALE GENOMIC DNA]</scope>
    <source>
        <tissue evidence="1">Muscle</tissue>
    </source>
</reference>
<organism evidence="1 2">
    <name type="scientific">Portunus trituberculatus</name>
    <name type="common">Swimming crab</name>
    <name type="synonym">Neptunus trituberculatus</name>
    <dbReference type="NCBI Taxonomy" id="210409"/>
    <lineage>
        <taxon>Eukaryota</taxon>
        <taxon>Metazoa</taxon>
        <taxon>Ecdysozoa</taxon>
        <taxon>Arthropoda</taxon>
        <taxon>Crustacea</taxon>
        <taxon>Multicrustacea</taxon>
        <taxon>Malacostraca</taxon>
        <taxon>Eumalacostraca</taxon>
        <taxon>Eucarida</taxon>
        <taxon>Decapoda</taxon>
        <taxon>Pleocyemata</taxon>
        <taxon>Brachyura</taxon>
        <taxon>Eubrachyura</taxon>
        <taxon>Portunoidea</taxon>
        <taxon>Portunidae</taxon>
        <taxon>Portuninae</taxon>
        <taxon>Portunus</taxon>
    </lineage>
</organism>
<dbReference type="EMBL" id="VSRR010000754">
    <property type="protein sequence ID" value="MPC19245.1"/>
    <property type="molecule type" value="Genomic_DNA"/>
</dbReference>
<name>A0A5B7DDV4_PORTR</name>
<proteinExistence type="predicted"/>
<dbReference type="Proteomes" id="UP000324222">
    <property type="component" value="Unassembled WGS sequence"/>
</dbReference>
<comment type="caution">
    <text evidence="1">The sequence shown here is derived from an EMBL/GenBank/DDBJ whole genome shotgun (WGS) entry which is preliminary data.</text>
</comment>
<evidence type="ECO:0000313" key="1">
    <source>
        <dbReference type="EMBL" id="MPC19245.1"/>
    </source>
</evidence>